<evidence type="ECO:0000313" key="4">
    <source>
        <dbReference type="Proteomes" id="UP000014197"/>
    </source>
</evidence>
<dbReference type="Proteomes" id="UP000013858">
    <property type="component" value="Unassembled WGS sequence"/>
</dbReference>
<dbReference type="EMBL" id="AJAR01000013">
    <property type="protein sequence ID" value="EOH98358.1"/>
    <property type="molecule type" value="Genomic_DNA"/>
</dbReference>
<gene>
    <name evidence="2" type="ORF">I583_02506</name>
    <name evidence="1" type="ORF">UAW_01539</name>
</gene>
<accession>R2QT45</accession>
<keyword evidence="4" id="KW-1185">Reference proteome</keyword>
<comment type="caution">
    <text evidence="1">The sequence shown here is derived from an EMBL/GenBank/DDBJ whole genome shotgun (WGS) entry which is preliminary data.</text>
</comment>
<sequence length="415" mass="48615">MKEISVIKHFISNNIVLMEGEDKKYYENDINSELVKKETNEGITHKEFNERIRYEVAEFINHSFDNIVVLAGAGASVVVEEGKIDKEFGKTVLMIAEAIEEKMREESDTYTLQELATMSSYEEPVLDITTKKFNHRFNLEDFLSNLLTYEQFIKDDLKKEKFIKSKNKILDLIKDNTNYNFDGSKMKHGSFLKILSKYIKKPNKLTIVTTNYDTLFEEAAESLDFTVMDGFTFSYNPYFDGDMFEWNLVKDIPNVKTKELEYKKNIINLLKIHGSLTWENSINGKRINRKNKNLVEKPIMVFPSSNKYMQSYENPYFELFTKFQELLRRKNTLLITTGFSFADNHIAKMIIQAIKHNTGLAVLVSDYNIEQNHENWVELDELRINHFRIAFLKATLNNNLTDFLSERKRAGNNDY</sequence>
<dbReference type="InterPro" id="IPR029035">
    <property type="entry name" value="DHS-like_NAD/FAD-binding_dom"/>
</dbReference>
<reference evidence="1 3" key="1">
    <citation type="submission" date="2013-02" db="EMBL/GenBank/DDBJ databases">
        <title>The Genome Sequence of Enterococcus haemoperoxidus BAA-382.</title>
        <authorList>
            <consortium name="The Broad Institute Genome Sequencing Platform"/>
            <consortium name="The Broad Institute Genome Sequencing Center for Infectious Disease"/>
            <person name="Earl A.M."/>
            <person name="Gilmore M.S."/>
            <person name="Lebreton F."/>
            <person name="Walker B."/>
            <person name="Young S.K."/>
            <person name="Zeng Q."/>
            <person name="Gargeya S."/>
            <person name="Fitzgerald M."/>
            <person name="Haas B."/>
            <person name="Abouelleil A."/>
            <person name="Alvarado L."/>
            <person name="Arachchi H.M."/>
            <person name="Berlin A.M."/>
            <person name="Chapman S.B."/>
            <person name="Dewar J."/>
            <person name="Goldberg J."/>
            <person name="Griggs A."/>
            <person name="Gujja S."/>
            <person name="Hansen M."/>
            <person name="Howarth C."/>
            <person name="Imamovic A."/>
            <person name="Larimer J."/>
            <person name="McCowan C."/>
            <person name="Murphy C."/>
            <person name="Neiman D."/>
            <person name="Pearson M."/>
            <person name="Priest M."/>
            <person name="Roberts A."/>
            <person name="Saif S."/>
            <person name="Shea T."/>
            <person name="Sisk P."/>
            <person name="Sykes S."/>
            <person name="Wortman J."/>
            <person name="Nusbaum C."/>
            <person name="Birren B."/>
        </authorList>
    </citation>
    <scope>NUCLEOTIDE SEQUENCE [LARGE SCALE GENOMIC DNA]</scope>
    <source>
        <strain evidence="1 3">ATCC BAA-382</strain>
    </source>
</reference>
<dbReference type="Pfam" id="PF13289">
    <property type="entry name" value="SIR2_2"/>
    <property type="match status" value="1"/>
</dbReference>
<proteinExistence type="predicted"/>
<organism evidence="1 3">
    <name type="scientific">Enterococcus haemoperoxidus ATCC BAA-382</name>
    <dbReference type="NCBI Taxonomy" id="1158608"/>
    <lineage>
        <taxon>Bacteria</taxon>
        <taxon>Bacillati</taxon>
        <taxon>Bacillota</taxon>
        <taxon>Bacilli</taxon>
        <taxon>Lactobacillales</taxon>
        <taxon>Enterococcaceae</taxon>
        <taxon>Enterococcus</taxon>
    </lineage>
</organism>
<evidence type="ECO:0000313" key="3">
    <source>
        <dbReference type="Proteomes" id="UP000013858"/>
    </source>
</evidence>
<evidence type="ECO:0000313" key="1">
    <source>
        <dbReference type="EMBL" id="EOH98358.1"/>
    </source>
</evidence>
<evidence type="ECO:0000313" key="2">
    <source>
        <dbReference type="EMBL" id="EOT59871.1"/>
    </source>
</evidence>
<dbReference type="Proteomes" id="UP000014197">
    <property type="component" value="Unassembled WGS sequence"/>
</dbReference>
<dbReference type="AlphaFoldDB" id="R2QT45"/>
<reference evidence="2 4" key="2">
    <citation type="submission" date="2013-03" db="EMBL/GenBank/DDBJ databases">
        <title>The Genome Sequence of Enterococcus haemoperoxidus BAA-382 (PacBio/Illumina hybrid assembly).</title>
        <authorList>
            <consortium name="The Broad Institute Genomics Platform"/>
            <consortium name="The Broad Institute Genome Sequencing Center for Infectious Disease"/>
            <person name="Earl A."/>
            <person name="Russ C."/>
            <person name="Gilmore M."/>
            <person name="Surin D."/>
            <person name="Walker B."/>
            <person name="Young S."/>
            <person name="Zeng Q."/>
            <person name="Gargeya S."/>
            <person name="Fitzgerald M."/>
            <person name="Haas B."/>
            <person name="Abouelleil A."/>
            <person name="Allen A.W."/>
            <person name="Alvarado L."/>
            <person name="Arachchi H.M."/>
            <person name="Berlin A.M."/>
            <person name="Chapman S.B."/>
            <person name="Gainer-Dewar J."/>
            <person name="Goldberg J."/>
            <person name="Griggs A."/>
            <person name="Gujja S."/>
            <person name="Hansen M."/>
            <person name="Howarth C."/>
            <person name="Imamovic A."/>
            <person name="Ireland A."/>
            <person name="Larimer J."/>
            <person name="McCowan C."/>
            <person name="Murphy C."/>
            <person name="Pearson M."/>
            <person name="Poon T.W."/>
            <person name="Priest M."/>
            <person name="Roberts A."/>
            <person name="Saif S."/>
            <person name="Shea T."/>
            <person name="Sisk P."/>
            <person name="Sykes S."/>
            <person name="Wortman J."/>
            <person name="Nusbaum C."/>
            <person name="Birren B."/>
        </authorList>
    </citation>
    <scope>NUCLEOTIDE SEQUENCE [LARGE SCALE GENOMIC DNA]</scope>
    <source>
        <strain evidence="2 4">ATCC BAA-382</strain>
    </source>
</reference>
<dbReference type="Gene3D" id="3.40.50.1220">
    <property type="entry name" value="TPP-binding domain"/>
    <property type="match status" value="1"/>
</dbReference>
<dbReference type="STRING" id="155618.RV06_GL000168"/>
<dbReference type="EMBL" id="ASVY01000003">
    <property type="protein sequence ID" value="EOT59871.1"/>
    <property type="molecule type" value="Genomic_DNA"/>
</dbReference>
<dbReference type="RefSeq" id="WP_010761741.1">
    <property type="nucleotide sequence ID" value="NZ_KB946316.1"/>
</dbReference>
<name>R2QT45_9ENTE</name>
<dbReference type="eggNOG" id="ENOG502Z924">
    <property type="taxonomic scope" value="Bacteria"/>
</dbReference>
<protein>
    <submittedName>
        <fullName evidence="1">Uncharacterized protein</fullName>
    </submittedName>
</protein>
<dbReference type="SUPFAM" id="SSF52467">
    <property type="entry name" value="DHS-like NAD/FAD-binding domain"/>
    <property type="match status" value="1"/>
</dbReference>
<dbReference type="PATRIC" id="fig|1158608.3.peg.1516"/>